<dbReference type="Proteomes" id="UP000078397">
    <property type="component" value="Unassembled WGS sequence"/>
</dbReference>
<evidence type="ECO:0000313" key="2">
    <source>
        <dbReference type="Proteomes" id="UP000078397"/>
    </source>
</evidence>
<dbReference type="EMBL" id="LSBJ02000004">
    <property type="protein sequence ID" value="OAQ66161.1"/>
    <property type="molecule type" value="Genomic_DNA"/>
</dbReference>
<keyword evidence="2" id="KW-1185">Reference proteome</keyword>
<sequence length="134" mass="15065">MCWPLTFGIFGANYGQQLALWKLHGEAYASHLGASLKVSSQETKRGTKHPLLSAASRRLKSYKSERILLSVLVLGLLRACRRARERHTKTTTSVLCTRKRTIIACNQQYVITLGWQGSLRCPTEGRFTELMGVQ</sequence>
<dbReference type="GeneID" id="28857738"/>
<comment type="caution">
    <text evidence="1">The sequence shown here is derived from an EMBL/GenBank/DDBJ whole genome shotgun (WGS) entry which is preliminary data.</text>
</comment>
<gene>
    <name evidence="1" type="ORF">VFPPC_15991</name>
</gene>
<proteinExistence type="predicted"/>
<dbReference type="AlphaFoldDB" id="A0A179FLS8"/>
<protein>
    <submittedName>
        <fullName evidence="1">Uncharacterized protein</fullName>
    </submittedName>
</protein>
<evidence type="ECO:0000313" key="1">
    <source>
        <dbReference type="EMBL" id="OAQ66161.1"/>
    </source>
</evidence>
<accession>A0A179FLS8</accession>
<name>A0A179FLS8_METCM</name>
<organism evidence="1 2">
    <name type="scientific">Pochonia chlamydosporia 170</name>
    <dbReference type="NCBI Taxonomy" id="1380566"/>
    <lineage>
        <taxon>Eukaryota</taxon>
        <taxon>Fungi</taxon>
        <taxon>Dikarya</taxon>
        <taxon>Ascomycota</taxon>
        <taxon>Pezizomycotina</taxon>
        <taxon>Sordariomycetes</taxon>
        <taxon>Hypocreomycetidae</taxon>
        <taxon>Hypocreales</taxon>
        <taxon>Clavicipitaceae</taxon>
        <taxon>Pochonia</taxon>
    </lineage>
</organism>
<reference evidence="1 2" key="1">
    <citation type="journal article" date="2016" name="PLoS Pathog.">
        <title>Biosynthesis of antibiotic leucinostatins in bio-control fungus Purpureocillium lilacinum and their inhibition on phytophthora revealed by genome mining.</title>
        <authorList>
            <person name="Wang G."/>
            <person name="Liu Z."/>
            <person name="Lin R."/>
            <person name="Li E."/>
            <person name="Mao Z."/>
            <person name="Ling J."/>
            <person name="Yang Y."/>
            <person name="Yin W.B."/>
            <person name="Xie B."/>
        </authorList>
    </citation>
    <scope>NUCLEOTIDE SEQUENCE [LARGE SCALE GENOMIC DNA]</scope>
    <source>
        <strain evidence="1">170</strain>
    </source>
</reference>
<dbReference type="RefSeq" id="XP_018143248.1">
    <property type="nucleotide sequence ID" value="XM_018293744.1"/>
</dbReference>
<dbReference type="KEGG" id="pchm:VFPPC_15991"/>